<proteinExistence type="predicted"/>
<accession>A0AAJ1DIP5</accession>
<gene>
    <name evidence="2" type="ORF">AM402_15165</name>
</gene>
<organism evidence="2 3">
    <name type="scientific">Proteus mirabilis</name>
    <dbReference type="NCBI Taxonomy" id="584"/>
    <lineage>
        <taxon>Bacteria</taxon>
        <taxon>Pseudomonadati</taxon>
        <taxon>Pseudomonadota</taxon>
        <taxon>Gammaproteobacteria</taxon>
        <taxon>Enterobacterales</taxon>
        <taxon>Morganellaceae</taxon>
        <taxon>Proteus</taxon>
    </lineage>
</organism>
<name>A0AAJ1DIP5_PROMI</name>
<sequence>MYSNSLKLIKLIDAYLEGELLPSDFEKKYIELWRKYRDFDDKGTIKKETQKYLDSIFCAVDAYCSEPSLRDENDLDESGLLFEVNQLNQDWKHIITS</sequence>
<evidence type="ECO:0000313" key="3">
    <source>
        <dbReference type="Proteomes" id="UP000195540"/>
    </source>
</evidence>
<evidence type="ECO:0000259" key="1">
    <source>
        <dbReference type="Pfam" id="PF09204"/>
    </source>
</evidence>
<dbReference type="Proteomes" id="UP000195540">
    <property type="component" value="Chromosome"/>
</dbReference>
<dbReference type="Pfam" id="PF09204">
    <property type="entry name" value="Colicin_immun"/>
    <property type="match status" value="1"/>
</dbReference>
<evidence type="ECO:0000313" key="2">
    <source>
        <dbReference type="EMBL" id="ARX35438.1"/>
    </source>
</evidence>
<dbReference type="AlphaFoldDB" id="A0AAJ1DIP5"/>
<feature type="domain" description="Colicin D immunity protein" evidence="1">
    <location>
        <begin position="5"/>
        <end position="86"/>
    </location>
</feature>
<dbReference type="InterPro" id="IPR036471">
    <property type="entry name" value="Colicin_D_sf"/>
</dbReference>
<dbReference type="EMBL" id="CP021694">
    <property type="protein sequence ID" value="ARX35438.1"/>
    <property type="molecule type" value="Genomic_DNA"/>
</dbReference>
<dbReference type="GO" id="GO:0015643">
    <property type="term" value="F:toxic substance binding"/>
    <property type="evidence" value="ECO:0007669"/>
    <property type="project" value="InterPro"/>
</dbReference>
<protein>
    <recommendedName>
        <fullName evidence="1">Colicin D immunity protein domain-containing protein</fullName>
    </recommendedName>
</protein>
<dbReference type="GO" id="GO:0030153">
    <property type="term" value="P:bacteriocin immunity"/>
    <property type="evidence" value="ECO:0007669"/>
    <property type="project" value="InterPro"/>
</dbReference>
<dbReference type="RefSeq" id="WP_004247660.1">
    <property type="nucleotide sequence ID" value="NZ_BGKS01000130.1"/>
</dbReference>
<reference evidence="2 3" key="1">
    <citation type="submission" date="2017-05" db="EMBL/GenBank/DDBJ databases">
        <title>Whole genome sequencing of Proteus mirabilis AR_0155.</title>
        <authorList>
            <person name="Conlan S."/>
            <person name="Thomas P.J."/>
            <person name="Mullikin J."/>
            <person name="Frank K.M."/>
            <person name="Segre J.A."/>
        </authorList>
    </citation>
    <scope>NUCLEOTIDE SEQUENCE [LARGE SCALE GENOMIC DNA]</scope>
    <source>
        <strain evidence="2 3">AR_0155</strain>
    </source>
</reference>
<dbReference type="Gene3D" id="1.20.120.650">
    <property type="entry name" value="Colicin D"/>
    <property type="match status" value="1"/>
</dbReference>
<dbReference type="InterPro" id="IPR015287">
    <property type="entry name" value="Colicin_D_immunity_dom"/>
</dbReference>